<proteinExistence type="predicted"/>
<dbReference type="AlphaFoldDB" id="W4PFJ9"/>
<evidence type="ECO:0000313" key="1">
    <source>
        <dbReference type="EMBL" id="GAE17919.1"/>
    </source>
</evidence>
<dbReference type="EMBL" id="BAIR01000003">
    <property type="protein sequence ID" value="GAE17919.1"/>
    <property type="molecule type" value="Genomic_DNA"/>
</dbReference>
<sequence>MGADAGTKTGKNAKIDQNIFLKKIYLLSPLFIKCSLRRSPPLYEILVTNSGTKCYRRKKVFHLLFAFTEPFLPSGRGSVLRLQRLRFYSTEALFYIGAKASFFVRRKTAPPKNRAFHQKEVRFSAKNSPFPSKTVHFGSNRSVSVHFRPFRFIFAHFGPFRSKRVRRVLTKAFG</sequence>
<gene>
    <name evidence="1" type="ORF">JCM6294_735</name>
</gene>
<evidence type="ECO:0000313" key="2">
    <source>
        <dbReference type="Proteomes" id="UP000018842"/>
    </source>
</evidence>
<organism evidence="1 2">
    <name type="scientific">Bacteroides pyogenes DSM 20611 = JCM 6294</name>
    <dbReference type="NCBI Taxonomy" id="1121100"/>
    <lineage>
        <taxon>Bacteria</taxon>
        <taxon>Pseudomonadati</taxon>
        <taxon>Bacteroidota</taxon>
        <taxon>Bacteroidia</taxon>
        <taxon>Bacteroidales</taxon>
        <taxon>Bacteroidaceae</taxon>
        <taxon>Bacteroides</taxon>
    </lineage>
</organism>
<protein>
    <submittedName>
        <fullName evidence="1">Uncharacterized protein</fullName>
    </submittedName>
</protein>
<dbReference type="Proteomes" id="UP000018842">
    <property type="component" value="Unassembled WGS sequence"/>
</dbReference>
<reference evidence="2" key="1">
    <citation type="journal article" date="2014" name="Genome">
        <title>Draft Genome Sequences of Three Strains of Bacteroides pyogenes Isolated from a Cat and Swine.</title>
        <authorList>
            <person name="Sakamoto M."/>
            <person name="Oshima K."/>
            <person name="Suda W."/>
            <person name="Kitamura K."/>
            <person name="Iida T."/>
            <person name="Hattori M."/>
            <person name="Ohkuma M."/>
        </authorList>
    </citation>
    <scope>NUCLEOTIDE SEQUENCE [LARGE SCALE GENOMIC DNA]</scope>
    <source>
        <strain evidence="2">JCM 6294</strain>
    </source>
</reference>
<dbReference type="STRING" id="1121100.GCA_000428105_00421"/>
<name>W4PFJ9_9BACE</name>
<accession>W4PFJ9</accession>
<comment type="caution">
    <text evidence="1">The sequence shown here is derived from an EMBL/GenBank/DDBJ whole genome shotgun (WGS) entry which is preliminary data.</text>
</comment>